<evidence type="ECO:0000313" key="5">
    <source>
        <dbReference type="EMBL" id="ORY45966.1"/>
    </source>
</evidence>
<dbReference type="SUPFAM" id="SSF53474">
    <property type="entry name" value="alpha/beta-Hydrolases"/>
    <property type="match status" value="1"/>
</dbReference>
<dbReference type="STRING" id="329046.A0A1Y2CGC1"/>
<feature type="transmembrane region" description="Helical" evidence="3">
    <location>
        <begin position="90"/>
        <end position="110"/>
    </location>
</feature>
<name>A0A1Y2CGC1_9FUNG</name>
<evidence type="ECO:0000256" key="3">
    <source>
        <dbReference type="SAM" id="Phobius"/>
    </source>
</evidence>
<dbReference type="Proteomes" id="UP000193642">
    <property type="component" value="Unassembled WGS sequence"/>
</dbReference>
<dbReference type="Pfam" id="PF07859">
    <property type="entry name" value="Abhydrolase_3"/>
    <property type="match status" value="1"/>
</dbReference>
<dbReference type="GO" id="GO:0004771">
    <property type="term" value="F:sterol ester esterase activity"/>
    <property type="evidence" value="ECO:0007669"/>
    <property type="project" value="TreeGrafter"/>
</dbReference>
<dbReference type="GO" id="GO:0005829">
    <property type="term" value="C:cytosol"/>
    <property type="evidence" value="ECO:0007669"/>
    <property type="project" value="TreeGrafter"/>
</dbReference>
<keyword evidence="6" id="KW-1185">Reference proteome</keyword>
<evidence type="ECO:0000313" key="6">
    <source>
        <dbReference type="Proteomes" id="UP000193642"/>
    </source>
</evidence>
<keyword evidence="5" id="KW-0378">Hydrolase</keyword>
<dbReference type="InterPro" id="IPR033140">
    <property type="entry name" value="Lipase_GDXG_put_SER_AS"/>
</dbReference>
<dbReference type="InterPro" id="IPR029058">
    <property type="entry name" value="AB_hydrolase_fold"/>
</dbReference>
<feature type="domain" description="Alpha/beta hydrolase fold-3" evidence="4">
    <location>
        <begin position="225"/>
        <end position="356"/>
    </location>
</feature>
<dbReference type="Gene3D" id="3.40.50.1820">
    <property type="entry name" value="alpha/beta hydrolase"/>
    <property type="match status" value="2"/>
</dbReference>
<proteinExistence type="predicted"/>
<dbReference type="PROSITE" id="PS01174">
    <property type="entry name" value="LIPASE_GDXG_SER"/>
    <property type="match status" value="1"/>
</dbReference>
<accession>A0A1Y2CGC1</accession>
<gene>
    <name evidence="5" type="ORF">BCR33DRAFT_658924</name>
</gene>
<evidence type="ECO:0000259" key="4">
    <source>
        <dbReference type="Pfam" id="PF07859"/>
    </source>
</evidence>
<dbReference type="GO" id="GO:0019433">
    <property type="term" value="P:triglyceride catabolic process"/>
    <property type="evidence" value="ECO:0007669"/>
    <property type="project" value="TreeGrafter"/>
</dbReference>
<organism evidence="5 6">
    <name type="scientific">Rhizoclosmatium globosum</name>
    <dbReference type="NCBI Taxonomy" id="329046"/>
    <lineage>
        <taxon>Eukaryota</taxon>
        <taxon>Fungi</taxon>
        <taxon>Fungi incertae sedis</taxon>
        <taxon>Chytridiomycota</taxon>
        <taxon>Chytridiomycota incertae sedis</taxon>
        <taxon>Chytridiomycetes</taxon>
        <taxon>Chytridiales</taxon>
        <taxon>Chytriomycetaceae</taxon>
        <taxon>Rhizoclosmatium</taxon>
    </lineage>
</organism>
<feature type="transmembrane region" description="Helical" evidence="3">
    <location>
        <begin position="57"/>
        <end position="78"/>
    </location>
</feature>
<dbReference type="GO" id="GO:0004806">
    <property type="term" value="F:triacylglycerol lipase activity"/>
    <property type="evidence" value="ECO:0007669"/>
    <property type="project" value="TreeGrafter"/>
</dbReference>
<comment type="caution">
    <text evidence="5">The sequence shown here is derived from an EMBL/GenBank/DDBJ whole genome shotgun (WGS) entry which is preliminary data.</text>
</comment>
<keyword evidence="3" id="KW-0472">Membrane</keyword>
<keyword evidence="3" id="KW-1133">Transmembrane helix</keyword>
<dbReference type="EMBL" id="MCGO01000018">
    <property type="protein sequence ID" value="ORY45966.1"/>
    <property type="molecule type" value="Genomic_DNA"/>
</dbReference>
<protein>
    <submittedName>
        <fullName evidence="5">Alpha/beta-hydrolase</fullName>
    </submittedName>
</protein>
<keyword evidence="3" id="KW-0812">Transmembrane</keyword>
<reference evidence="5 6" key="1">
    <citation type="submission" date="2016-07" db="EMBL/GenBank/DDBJ databases">
        <title>Pervasive Adenine N6-methylation of Active Genes in Fungi.</title>
        <authorList>
            <consortium name="DOE Joint Genome Institute"/>
            <person name="Mondo S.J."/>
            <person name="Dannebaum R.O."/>
            <person name="Kuo R.C."/>
            <person name="Labutti K."/>
            <person name="Haridas S."/>
            <person name="Kuo A."/>
            <person name="Salamov A."/>
            <person name="Ahrendt S.R."/>
            <person name="Lipzen A."/>
            <person name="Sullivan W."/>
            <person name="Andreopoulos W.B."/>
            <person name="Clum A."/>
            <person name="Lindquist E."/>
            <person name="Daum C."/>
            <person name="Ramamoorthy G.K."/>
            <person name="Gryganskyi A."/>
            <person name="Culley D."/>
            <person name="Magnuson J.K."/>
            <person name="James T.Y."/>
            <person name="O'Malley M.A."/>
            <person name="Stajich J.E."/>
            <person name="Spatafora J.W."/>
            <person name="Visel A."/>
            <person name="Grigoriev I.V."/>
        </authorList>
    </citation>
    <scope>NUCLEOTIDE SEQUENCE [LARGE SCALE GENOMIC DNA]</scope>
    <source>
        <strain evidence="5 6">JEL800</strain>
    </source>
</reference>
<dbReference type="OrthoDB" id="5570009at2759"/>
<feature type="compositionally biased region" description="Low complexity" evidence="2">
    <location>
        <begin position="539"/>
        <end position="549"/>
    </location>
</feature>
<dbReference type="PANTHER" id="PTHR23025:SF3">
    <property type="entry name" value="HORMONE-SENSITIVE LIPASE"/>
    <property type="match status" value="1"/>
</dbReference>
<evidence type="ECO:0000256" key="2">
    <source>
        <dbReference type="SAM" id="MobiDB-lite"/>
    </source>
</evidence>
<feature type="region of interest" description="Disordered" evidence="2">
    <location>
        <begin position="534"/>
        <end position="556"/>
    </location>
</feature>
<evidence type="ECO:0000256" key="1">
    <source>
        <dbReference type="PROSITE-ProRule" id="PRU10038"/>
    </source>
</evidence>
<dbReference type="AlphaFoldDB" id="A0A1Y2CGC1"/>
<sequence length="722" mass="81314">MIDHILGRPSNGWKRTEVILFSLAAISIIRRHGYEPPFRWMRKWNHILSSLPAWKIILGTLTTSYIANHVFLLLFLNAPEPLARMYTRNFYRAAWFVTALDAGFLTAHTIKPKFLRDICSILFTGFYLFNFDKADAKVLKKYHAAITVDMLRTSWNKKLNPYLQFAALGDTGILGIRRDIKIMRPSPPSPTAFKNERQPFGPVSARLFFSGSERDFKRSNTLILQIPGGGFVAMPPTAHEDYVSIWARRTKVPIVSLDYDKAPEKPYPWALEQCFDVYRAIVETNGEAIGMEGWFSDDDPDHYGRVKKKPLKIVLAGDSAGGNLCTAVVLKILDGSTGIDVRLPNGLVIIYPAYNFDPACWLPNKHRALFRSASTVSAPLNSFVQVRGTIKPETPFQLPPAPRSINVLNDKVDRTDTWYRRTWELIWGRMTSGPRIPSALTMTSQMSYFTDLIMPPEIMRAISLLLLGTSPVEISFDTDYLLCPTVAPDELLARFPKIHFICGEKDPFVDDMIIFAEKVRHAKSKAQKEWERMKEVRDSVTSSRRASSSGGDHDDFLTMDKVKANNRVSFSTSPPTPQAFHSHYEALNNDQFDNHIFHLDPNSMVQVKILEGVSHGFLMMLALLPEARPATHLCADWCTEMLEDEELGTSVMNPGSVTDLMAIAEGGGVVEDRTRILKAKVEQGKPKKAATTAAKLHHTSVFAENVLERRRTTLAETHDISG</sequence>
<dbReference type="PANTHER" id="PTHR23025">
    <property type="entry name" value="TRIACYLGLYCEROL LIPASE"/>
    <property type="match status" value="1"/>
</dbReference>
<dbReference type="InterPro" id="IPR013094">
    <property type="entry name" value="AB_hydrolase_3"/>
</dbReference>
<feature type="active site" evidence="1">
    <location>
        <position position="319"/>
    </location>
</feature>